<keyword evidence="5" id="KW-1185">Reference proteome</keyword>
<reference evidence="4" key="1">
    <citation type="submission" date="2022-08" db="UniProtKB">
        <authorList>
            <consortium name="EnsemblMetazoa"/>
        </authorList>
    </citation>
    <scope>IDENTIFICATION</scope>
    <source>
        <strain evidence="4">05x7-T-G4-1.051#20</strain>
    </source>
</reference>
<feature type="compositionally biased region" description="Basic and acidic residues" evidence="3">
    <location>
        <begin position="659"/>
        <end position="668"/>
    </location>
</feature>
<comment type="similarity">
    <text evidence="1">Belongs to the FAM227 family.</text>
</comment>
<evidence type="ECO:0000313" key="5">
    <source>
        <dbReference type="Proteomes" id="UP000005408"/>
    </source>
</evidence>
<dbReference type="InterPro" id="IPR029417">
    <property type="entry name" value="FAM227"/>
</dbReference>
<dbReference type="EnsemblMetazoa" id="G13673.3">
    <property type="protein sequence ID" value="G13673.3:cds"/>
    <property type="gene ID" value="G13673"/>
</dbReference>
<name>A0A8W8IF32_MAGGI</name>
<evidence type="ECO:0000256" key="3">
    <source>
        <dbReference type="SAM" id="MobiDB-lite"/>
    </source>
</evidence>
<feature type="coiled-coil region" evidence="2">
    <location>
        <begin position="155"/>
        <end position="182"/>
    </location>
</feature>
<evidence type="ECO:0000256" key="2">
    <source>
        <dbReference type="SAM" id="Coils"/>
    </source>
</evidence>
<feature type="compositionally biased region" description="Basic and acidic residues" evidence="3">
    <location>
        <begin position="82"/>
        <end position="96"/>
    </location>
</feature>
<feature type="region of interest" description="Disordered" evidence="3">
    <location>
        <begin position="659"/>
        <end position="682"/>
    </location>
</feature>
<organism evidence="4 5">
    <name type="scientific">Magallana gigas</name>
    <name type="common">Pacific oyster</name>
    <name type="synonym">Crassostrea gigas</name>
    <dbReference type="NCBI Taxonomy" id="29159"/>
    <lineage>
        <taxon>Eukaryota</taxon>
        <taxon>Metazoa</taxon>
        <taxon>Spiralia</taxon>
        <taxon>Lophotrochozoa</taxon>
        <taxon>Mollusca</taxon>
        <taxon>Bivalvia</taxon>
        <taxon>Autobranchia</taxon>
        <taxon>Pteriomorphia</taxon>
        <taxon>Ostreida</taxon>
        <taxon>Ostreoidea</taxon>
        <taxon>Ostreidae</taxon>
        <taxon>Magallana</taxon>
    </lineage>
</organism>
<keyword evidence="2" id="KW-0175">Coiled coil</keyword>
<dbReference type="PANTHER" id="PTHR33560:SF2">
    <property type="entry name" value="PROTEIN FAM227B"/>
    <property type="match status" value="1"/>
</dbReference>
<protein>
    <recommendedName>
        <fullName evidence="6">Protein FAM227B</fullName>
    </recommendedName>
</protein>
<dbReference type="Pfam" id="PF14922">
    <property type="entry name" value="FWWh"/>
    <property type="match status" value="1"/>
</dbReference>
<feature type="region of interest" description="Disordered" evidence="3">
    <location>
        <begin position="79"/>
        <end position="102"/>
    </location>
</feature>
<sequence length="682" mass="77688">MTSVLTFSWQRVAIGIPLEGEAVGIPPDFTIIRPSAFLTTELKTEQVILRYIVICKSGDLRMAKVMDPHIAAIMAQYNTPPGEEKSQEQVPEENKKPKPPTNYEEFIKVEGLEEWPQRLTSEGALDISDEAFLLGSQEDIAAILRESAPLGLHMLEDLENRLDQLEDKLRFYADQVVTEEKKLQKEEDIPYGVSRAFITQMAESDAVKSHHSARGRKTMNKEDSDLVETMIETRKKSMDYCQFPGFRHGELIELPGQLESPPILHRVTKAQNFNPGFRKFWKKLFLSEASVAVMQDTFWWFFLNRFDPKNVDERNLLYDRIADSFVGLFASIHKDVKDKFLSVYPDCLAQAIYMAYWTAFPESHAKMDETFKQDLLNVVHEWVTGLKPVPGTWRTWNIQKMEAKAPKGLDRESNQATTRLMQAAALNKEMNLSLDMDSFNKMMAALGGNTTGPSSTVSPIPQNVSREATKLTTMTNFTNMTNGLSVASHNFNPLPVAPSQSSMSRLATCGTAAHRVEKKESHQLGPGPDYERVLFNTSGRSPLISHYLHLRQLRDFNQPGKKVRRTEIAAMPPPGPTYKQLIETRKAMSEALKKEYEKICDQTHKDIMDIERKRIKTNREISNITRELMMTKNPLDIKILSERVMAIKNMKVIEDRDQEMSLLDKDSDTGLVDPLHGQEEEE</sequence>
<dbReference type="AlphaFoldDB" id="A0A8W8IF32"/>
<evidence type="ECO:0000256" key="1">
    <source>
        <dbReference type="ARBA" id="ARBA00008666"/>
    </source>
</evidence>
<dbReference type="Proteomes" id="UP000005408">
    <property type="component" value="Unassembled WGS sequence"/>
</dbReference>
<evidence type="ECO:0008006" key="6">
    <source>
        <dbReference type="Google" id="ProtNLM"/>
    </source>
</evidence>
<proteinExistence type="inferred from homology"/>
<accession>A0A8W8IF32</accession>
<feature type="coiled-coil region" evidence="2">
    <location>
        <begin position="593"/>
        <end position="627"/>
    </location>
</feature>
<evidence type="ECO:0000313" key="4">
    <source>
        <dbReference type="EnsemblMetazoa" id="G13673.3:cds"/>
    </source>
</evidence>
<dbReference type="PANTHER" id="PTHR33560">
    <property type="entry name" value="PROTEIN FAM227B"/>
    <property type="match status" value="1"/>
</dbReference>